<proteinExistence type="predicted"/>
<keyword evidence="2" id="KW-1185">Reference proteome</keyword>
<protein>
    <submittedName>
        <fullName evidence="1">Uncharacterized protein</fullName>
    </submittedName>
</protein>
<name>A0A916KMB7_DEHMC</name>
<dbReference type="EMBL" id="AJ965256">
    <property type="protein sequence ID" value="CAI82870.1"/>
    <property type="molecule type" value="Genomic_DNA"/>
</dbReference>
<sequence>MKKKARTTMLAVSAKFFPGCYGSGLAVAVFKGLALGGI</sequence>
<organism evidence="1 2">
    <name type="scientific">Dehalococcoides mccartyi (strain CBDB1)</name>
    <dbReference type="NCBI Taxonomy" id="255470"/>
    <lineage>
        <taxon>Bacteria</taxon>
        <taxon>Bacillati</taxon>
        <taxon>Chloroflexota</taxon>
        <taxon>Dehalococcoidia</taxon>
        <taxon>Dehalococcoidales</taxon>
        <taxon>Dehalococcoidaceae</taxon>
        <taxon>Dehalococcoides</taxon>
    </lineage>
</organism>
<dbReference type="AlphaFoldDB" id="A0A916KMB7"/>
<gene>
    <name evidence="1" type="ordered locus">cbdbA708</name>
</gene>
<evidence type="ECO:0000313" key="1">
    <source>
        <dbReference type="EMBL" id="CAI82870.1"/>
    </source>
</evidence>
<dbReference type="Proteomes" id="UP000000433">
    <property type="component" value="Chromosome"/>
</dbReference>
<evidence type="ECO:0000313" key="2">
    <source>
        <dbReference type="Proteomes" id="UP000000433"/>
    </source>
</evidence>
<dbReference type="KEGG" id="deh:cbdbA708"/>
<accession>A0A916KMB7</accession>
<reference evidence="1 2" key="1">
    <citation type="journal article" date="2005" name="Nat. Biotechnol.">
        <title>Genome sequence of the chlorinated compound-respiring bacterium Dehalococcoides species strain CBDB1.</title>
        <authorList>
            <person name="Kube M."/>
            <person name="Beck A."/>
            <person name="Zinder S.H."/>
            <person name="Kuhl H."/>
            <person name="Reinhardt R."/>
            <person name="Adrian L."/>
        </authorList>
    </citation>
    <scope>NUCLEOTIDE SEQUENCE [LARGE SCALE GENOMIC DNA]</scope>
    <source>
        <strain evidence="1 2">CBDB1</strain>
    </source>
</reference>